<proteinExistence type="predicted"/>
<protein>
    <recommendedName>
        <fullName evidence="3">Knottin scorpion toxin-like domain-containing protein</fullName>
    </recommendedName>
</protein>
<evidence type="ECO:0000256" key="1">
    <source>
        <dbReference type="SAM" id="SignalP"/>
    </source>
</evidence>
<feature type="chain" id="PRO_5016722265" description="Knottin scorpion toxin-like domain-containing protein" evidence="1">
    <location>
        <begin position="22"/>
        <end position="94"/>
    </location>
</feature>
<reference evidence="2" key="2">
    <citation type="submission" date="2015-07" db="EMBL/GenBank/DDBJ databases">
        <authorList>
            <person name="Noorani M."/>
        </authorList>
    </citation>
    <scope>NUCLEOTIDE SEQUENCE</scope>
    <source>
        <strain evidence="2">Yugu1</strain>
    </source>
</reference>
<sequence length="94" mass="10062">MKNKIAATALVLLLLTYGAEAKGTCNEAACSLACVRAGHKNGGRCIGYFYDYCKCNKSRRDEKAGGKAPPLQDGLGEDELATFMAMAWRARGPT</sequence>
<evidence type="ECO:0000313" key="2">
    <source>
        <dbReference type="EMBL" id="RCV19425.1"/>
    </source>
</evidence>
<keyword evidence="1" id="KW-0732">Signal</keyword>
<reference evidence="2" key="1">
    <citation type="journal article" date="2012" name="Nat. Biotechnol.">
        <title>Reference genome sequence of the model plant Setaria.</title>
        <authorList>
            <person name="Bennetzen J.L."/>
            <person name="Schmutz J."/>
            <person name="Wang H."/>
            <person name="Percifield R."/>
            <person name="Hawkins J."/>
            <person name="Pontaroli A.C."/>
            <person name="Estep M."/>
            <person name="Feng L."/>
            <person name="Vaughn J.N."/>
            <person name="Grimwood J."/>
            <person name="Jenkins J."/>
            <person name="Barry K."/>
            <person name="Lindquist E."/>
            <person name="Hellsten U."/>
            <person name="Deshpande S."/>
            <person name="Wang X."/>
            <person name="Wu X."/>
            <person name="Mitros T."/>
            <person name="Triplett J."/>
            <person name="Yang X."/>
            <person name="Ye C.Y."/>
            <person name="Mauro-Herrera M."/>
            <person name="Wang L."/>
            <person name="Li P."/>
            <person name="Sharma M."/>
            <person name="Sharma R."/>
            <person name="Ronald P.C."/>
            <person name="Panaud O."/>
            <person name="Kellogg E.A."/>
            <person name="Brutnell T.P."/>
            <person name="Doust A.N."/>
            <person name="Tuskan G.A."/>
            <person name="Rokhsar D."/>
            <person name="Devos K.M."/>
        </authorList>
    </citation>
    <scope>NUCLEOTIDE SEQUENCE [LARGE SCALE GENOMIC DNA]</scope>
    <source>
        <strain evidence="2">Yugu1</strain>
    </source>
</reference>
<organism evidence="2">
    <name type="scientific">Setaria italica</name>
    <name type="common">Foxtail millet</name>
    <name type="synonym">Panicum italicum</name>
    <dbReference type="NCBI Taxonomy" id="4555"/>
    <lineage>
        <taxon>Eukaryota</taxon>
        <taxon>Viridiplantae</taxon>
        <taxon>Streptophyta</taxon>
        <taxon>Embryophyta</taxon>
        <taxon>Tracheophyta</taxon>
        <taxon>Spermatophyta</taxon>
        <taxon>Magnoliopsida</taxon>
        <taxon>Liliopsida</taxon>
        <taxon>Poales</taxon>
        <taxon>Poaceae</taxon>
        <taxon>PACMAD clade</taxon>
        <taxon>Panicoideae</taxon>
        <taxon>Panicodae</taxon>
        <taxon>Paniceae</taxon>
        <taxon>Cenchrinae</taxon>
        <taxon>Setaria</taxon>
    </lineage>
</organism>
<feature type="signal peptide" evidence="1">
    <location>
        <begin position="1"/>
        <end position="21"/>
    </location>
</feature>
<gene>
    <name evidence="2" type="ORF">SETIT_3G383200v2</name>
</gene>
<accession>A0A368QN68</accession>
<name>A0A368QN68_SETIT</name>
<evidence type="ECO:0008006" key="3">
    <source>
        <dbReference type="Google" id="ProtNLM"/>
    </source>
</evidence>
<dbReference type="EMBL" id="CM003530">
    <property type="protein sequence ID" value="RCV19425.1"/>
    <property type="molecule type" value="Genomic_DNA"/>
</dbReference>
<dbReference type="AlphaFoldDB" id="A0A368QN68"/>